<keyword evidence="2" id="KW-1185">Reference proteome</keyword>
<comment type="caution">
    <text evidence="1">The sequence shown here is derived from an EMBL/GenBank/DDBJ whole genome shotgun (WGS) entry which is preliminary data.</text>
</comment>
<organism evidence="1 2">
    <name type="scientific">Linderina macrospora</name>
    <dbReference type="NCBI Taxonomy" id="4868"/>
    <lineage>
        <taxon>Eukaryota</taxon>
        <taxon>Fungi</taxon>
        <taxon>Fungi incertae sedis</taxon>
        <taxon>Zoopagomycota</taxon>
        <taxon>Kickxellomycotina</taxon>
        <taxon>Kickxellomycetes</taxon>
        <taxon>Kickxellales</taxon>
        <taxon>Kickxellaceae</taxon>
        <taxon>Linderina</taxon>
    </lineage>
</organism>
<proteinExistence type="predicted"/>
<dbReference type="EMBL" id="JANBPW010004854">
    <property type="protein sequence ID" value="KAJ1933934.1"/>
    <property type="molecule type" value="Genomic_DNA"/>
</dbReference>
<feature type="non-terminal residue" evidence="1">
    <location>
        <position position="440"/>
    </location>
</feature>
<dbReference type="Proteomes" id="UP001150603">
    <property type="component" value="Unassembled WGS sequence"/>
</dbReference>
<name>A0ACC1J1G4_9FUNG</name>
<reference evidence="1" key="1">
    <citation type="submission" date="2022-07" db="EMBL/GenBank/DDBJ databases">
        <title>Phylogenomic reconstructions and comparative analyses of Kickxellomycotina fungi.</title>
        <authorList>
            <person name="Reynolds N.K."/>
            <person name="Stajich J.E."/>
            <person name="Barry K."/>
            <person name="Grigoriev I.V."/>
            <person name="Crous P."/>
            <person name="Smith M.E."/>
        </authorList>
    </citation>
    <scope>NUCLEOTIDE SEQUENCE</scope>
    <source>
        <strain evidence="1">NRRL 5244</strain>
    </source>
</reference>
<accession>A0ACC1J1G4</accession>
<gene>
    <name evidence="1" type="ORF">FBU59_005860</name>
</gene>
<evidence type="ECO:0000313" key="1">
    <source>
        <dbReference type="EMBL" id="KAJ1933934.1"/>
    </source>
</evidence>
<protein>
    <submittedName>
        <fullName evidence="1">Uncharacterized protein</fullName>
    </submittedName>
</protein>
<sequence>MDELWNQWLEHMASELNTTSTLVTKSGNIALGCDTGDILVTSPMAMIGNVVGPVKPLKLHGHTAAITALYEWSAMGDSECECCGARDDAHVPDDSADDSDSDSDSTGCQACTHNLLVSAGKDLTIRIWDAVTGELLNTLPSQSAPVVQLCGILPTKQPVARHNTELHVVTEAYLKSHILAIGSDNSTTLISMNYLDRVHVTPPYHARVVRLTLRGDSGDLMLQYGDESRQYIDLSHIVGSMGDGSDQQPPHGRYPSFSISLVRGGQATAVSSLGPLGDSTAPGHWASVQQLASYGRGSAWGGRPSVLVMDFDITQLQALVTRLVPDGTAMSDVERILNKELCGQSDGRSALQPLNTSLMLLSALFTWGVSDELDRIKRKVFGMQPPRANISLAISNRQRDVHTVMFPHSWEHRRDSWCVSSLLNSQRMLAILVLARGALQ</sequence>
<evidence type="ECO:0000313" key="2">
    <source>
        <dbReference type="Proteomes" id="UP001150603"/>
    </source>
</evidence>